<gene>
    <name evidence="1" type="ORF">HFP15_29305</name>
</gene>
<protein>
    <submittedName>
        <fullName evidence="1">Uncharacterized protein</fullName>
    </submittedName>
</protein>
<organism evidence="1 2">
    <name type="scientific">Amycolatopsis acididurans</name>
    <dbReference type="NCBI Taxonomy" id="2724524"/>
    <lineage>
        <taxon>Bacteria</taxon>
        <taxon>Bacillati</taxon>
        <taxon>Actinomycetota</taxon>
        <taxon>Actinomycetes</taxon>
        <taxon>Pseudonocardiales</taxon>
        <taxon>Pseudonocardiaceae</taxon>
        <taxon>Amycolatopsis</taxon>
    </lineage>
</organism>
<reference evidence="1 2" key="1">
    <citation type="submission" date="2020-04" db="EMBL/GenBank/DDBJ databases">
        <title>Novel species.</title>
        <authorList>
            <person name="Teo W.F.A."/>
            <person name="Lipun K."/>
            <person name="Srisuk N."/>
            <person name="Duangmal K."/>
        </authorList>
    </citation>
    <scope>NUCLEOTIDE SEQUENCE [LARGE SCALE GENOMIC DNA]</scope>
    <source>
        <strain evidence="1 2">K13G38</strain>
    </source>
</reference>
<dbReference type="RefSeq" id="WP_168519998.1">
    <property type="nucleotide sequence ID" value="NZ_JAAXLS010000029.1"/>
</dbReference>
<proteinExistence type="predicted"/>
<comment type="caution">
    <text evidence="1">The sequence shown here is derived from an EMBL/GenBank/DDBJ whole genome shotgun (WGS) entry which is preliminary data.</text>
</comment>
<accession>A0ABX1JB35</accession>
<evidence type="ECO:0000313" key="1">
    <source>
        <dbReference type="EMBL" id="NKQ56973.1"/>
    </source>
</evidence>
<sequence>MNWRDILRSDVGEILNDLGDQYGCPSLCWDLDRGLVGSPANGDPSTAGKWAELLGLEPRCAAPDGRVEYCGHLGEIPLTIRAQRHPSGGTA</sequence>
<evidence type="ECO:0000313" key="2">
    <source>
        <dbReference type="Proteomes" id="UP000715441"/>
    </source>
</evidence>
<dbReference type="Proteomes" id="UP000715441">
    <property type="component" value="Unassembled WGS sequence"/>
</dbReference>
<dbReference type="EMBL" id="JAAXLS010000029">
    <property type="protein sequence ID" value="NKQ56973.1"/>
    <property type="molecule type" value="Genomic_DNA"/>
</dbReference>
<keyword evidence="2" id="KW-1185">Reference proteome</keyword>
<name>A0ABX1JB35_9PSEU</name>